<organism evidence="15 16">
    <name type="scientific">Salmo salar</name>
    <name type="common">Atlantic salmon</name>
    <dbReference type="NCBI Taxonomy" id="8030"/>
    <lineage>
        <taxon>Eukaryota</taxon>
        <taxon>Metazoa</taxon>
        <taxon>Chordata</taxon>
        <taxon>Craniata</taxon>
        <taxon>Vertebrata</taxon>
        <taxon>Euteleostomi</taxon>
        <taxon>Actinopterygii</taxon>
        <taxon>Neopterygii</taxon>
        <taxon>Teleostei</taxon>
        <taxon>Protacanthopterygii</taxon>
        <taxon>Salmoniformes</taxon>
        <taxon>Salmonidae</taxon>
        <taxon>Salmoninae</taxon>
        <taxon>Salmo</taxon>
    </lineage>
</organism>
<dbReference type="FunFam" id="3.30.890.10:FF:000004">
    <property type="entry name" value="Methyl-CpG-binding protein 2"/>
    <property type="match status" value="1"/>
</dbReference>
<dbReference type="Gene3D" id="3.30.890.10">
    <property type="entry name" value="Methyl-cpg-binding Protein 2, Chain A"/>
    <property type="match status" value="1"/>
</dbReference>
<feature type="region of interest" description="Disordered" evidence="13">
    <location>
        <begin position="332"/>
        <end position="360"/>
    </location>
</feature>
<dbReference type="GO" id="GO:0005654">
    <property type="term" value="C:nucleoplasm"/>
    <property type="evidence" value="ECO:0007669"/>
    <property type="project" value="UniProtKB-ARBA"/>
</dbReference>
<keyword evidence="5" id="KW-0677">Repeat</keyword>
<dbReference type="Bgee" id="ENSSSAG00000046352">
    <property type="expression patterns" value="Expressed in ovary and 17 other cell types or tissues"/>
</dbReference>
<feature type="compositionally biased region" description="Basic residues" evidence="13">
    <location>
        <begin position="268"/>
        <end position="277"/>
    </location>
</feature>
<feature type="compositionally biased region" description="Low complexity" evidence="13">
    <location>
        <begin position="93"/>
        <end position="109"/>
    </location>
</feature>
<evidence type="ECO:0000313" key="15">
    <source>
        <dbReference type="Proteomes" id="UP001652741"/>
    </source>
</evidence>
<dbReference type="GO" id="GO:0051093">
    <property type="term" value="P:negative regulation of developmental process"/>
    <property type="evidence" value="ECO:0007669"/>
    <property type="project" value="UniProtKB-ARBA"/>
</dbReference>
<dbReference type="GO" id="GO:0010385">
    <property type="term" value="F:double-stranded methylated DNA binding"/>
    <property type="evidence" value="ECO:0007669"/>
    <property type="project" value="TreeGrafter"/>
</dbReference>
<sequence>MAAIESGEEKLSEEKSEDANQNQSSKDLKTHSKPKKVRRERERRDVEKERLESSSTTMSSPPPPPPPHPPAQQPCSDQEQLQLAEAGPSEPTVAAAGEASGVSESSPSPKQRRSIIRDRGPLYDDPSLPQGWTRKLKQRKSGRSAGKFDVYLMNPEGKAFRSKVELIAYFQKVGDTTTDPNDFDFTVTGRGSPSRREKRPPKKPKVVKPSGRGRGRPKGSGKLRPATEGVAMKRVVEKSPGKLLVKMPFGASKASEAAGQTSELVVVTKKRPGRKRKAEIPPQTALKKRGCKPGSGVTGSMLSAASGAAASSTSSYAAAAIMAAEAKRKAQKEASAKPVQQTALPIKKRKTRETVEETKETPAITTPLLRAGGGGGAGTVMGTGNGDGAGTVIGMGAGSGGGGAGTLIGTGSGGGGVGTGMGTGSGLVVVATEGTEQGQKLPKSPGRKHKDIPLTAAVTTGASGGSKSWPSGGSSSITTPKSHSHKRKERTPHKHHHHHHHRHHHTHSSVVEDHPLQPSQRPPHHHFPGLTMGLVSHTARASVGSGALQQNKPQDLSTSRGPCRASSRPEGNTTTRGERGEVSSAAVVVVGTSDARGNRNRADEATGTVVVGRDLRDIVPSSAVPRPSREETVSAVPRPSREEMVSTVPRPSREETVESRTPVTERVS</sequence>
<dbReference type="RefSeq" id="XP_014002981.1">
    <property type="nucleotide sequence ID" value="XM_014147506.2"/>
</dbReference>
<keyword evidence="4" id="KW-0597">Phosphoprotein</keyword>
<proteinExistence type="predicted"/>
<dbReference type="Proteomes" id="UP001652741">
    <property type="component" value="Chromosome ssa15"/>
</dbReference>
<keyword evidence="10" id="KW-0539">Nucleus</keyword>
<dbReference type="SUPFAM" id="SSF54171">
    <property type="entry name" value="DNA-binding domain"/>
    <property type="match status" value="1"/>
</dbReference>
<dbReference type="GO" id="GO:0003682">
    <property type="term" value="F:chromatin binding"/>
    <property type="evidence" value="ECO:0007669"/>
    <property type="project" value="TreeGrafter"/>
</dbReference>
<evidence type="ECO:0000256" key="1">
    <source>
        <dbReference type="ARBA" id="ARBA00004123"/>
    </source>
</evidence>
<dbReference type="PaxDb" id="8030-ENSSSAP00000044090"/>
<comment type="subunit">
    <text evidence="11">Interacts with FNBP3. Interacts with CDKL5. Interacts with ATRX; MECP2 recruits ATRX to pericentric heterochromatin in neuronal cells. Interacts with NCOR2. Interacts with TBL1XR1; bridges interaction between MECP2 and NCOR1. Interacts with TBL1X; recruits TBL1X to the heterochromatin foci.</text>
</comment>
<dbReference type="InterPro" id="IPR001739">
    <property type="entry name" value="Methyl_CpG_DNA-bd"/>
</dbReference>
<feature type="region of interest" description="Disordered" evidence="13">
    <location>
        <begin position="544"/>
        <end position="583"/>
    </location>
</feature>
<dbReference type="PANTHER" id="PTHR15074:SF6">
    <property type="entry name" value="METHYL-CPG-BINDING PROTEIN 2"/>
    <property type="match status" value="1"/>
</dbReference>
<keyword evidence="9" id="KW-0804">Transcription</keyword>
<dbReference type="GO" id="GO:0000122">
    <property type="term" value="P:negative regulation of transcription by RNA polymerase II"/>
    <property type="evidence" value="ECO:0007669"/>
    <property type="project" value="TreeGrafter"/>
</dbReference>
<evidence type="ECO:0000256" key="8">
    <source>
        <dbReference type="ARBA" id="ARBA00023125"/>
    </source>
</evidence>
<feature type="region of interest" description="Disordered" evidence="13">
    <location>
        <begin position="175"/>
        <end position="234"/>
    </location>
</feature>
<dbReference type="InterPro" id="IPR016177">
    <property type="entry name" value="DNA-bd_dom_sf"/>
</dbReference>
<feature type="region of interest" description="Disordered" evidence="13">
    <location>
        <begin position="1"/>
        <end position="151"/>
    </location>
</feature>
<accession>A0A1S3MJC7</accession>
<keyword evidence="8" id="KW-0238">DNA-binding</keyword>
<evidence type="ECO:0000256" key="2">
    <source>
        <dbReference type="ARBA" id="ARBA00022481"/>
    </source>
</evidence>
<evidence type="ECO:0000259" key="14">
    <source>
        <dbReference type="PROSITE" id="PS50982"/>
    </source>
</evidence>
<reference evidence="16" key="1">
    <citation type="submission" date="2025-08" db="UniProtKB">
        <authorList>
            <consortium name="RefSeq"/>
        </authorList>
    </citation>
    <scope>IDENTIFICATION</scope>
</reference>
<dbReference type="AlphaFoldDB" id="A0A1S3MJC7"/>
<dbReference type="GO" id="GO:0000792">
    <property type="term" value="C:heterochromatin"/>
    <property type="evidence" value="ECO:0007669"/>
    <property type="project" value="TreeGrafter"/>
</dbReference>
<evidence type="ECO:0000256" key="10">
    <source>
        <dbReference type="ARBA" id="ARBA00023242"/>
    </source>
</evidence>
<gene>
    <name evidence="16" type="primary">mecp2</name>
</gene>
<keyword evidence="6" id="KW-0007">Acetylation</keyword>
<dbReference type="SMART" id="SM00391">
    <property type="entry name" value="MBD"/>
    <property type="match status" value="1"/>
</dbReference>
<feature type="region of interest" description="Disordered" evidence="13">
    <location>
        <begin position="252"/>
        <end position="295"/>
    </location>
</feature>
<evidence type="ECO:0000256" key="9">
    <source>
        <dbReference type="ARBA" id="ARBA00023163"/>
    </source>
</evidence>
<dbReference type="GO" id="GO:2000026">
    <property type="term" value="P:regulation of multicellular organismal development"/>
    <property type="evidence" value="ECO:0007669"/>
    <property type="project" value="UniProtKB-ARBA"/>
</dbReference>
<feature type="compositionally biased region" description="Pro residues" evidence="13">
    <location>
        <begin position="60"/>
        <end position="72"/>
    </location>
</feature>
<feature type="compositionally biased region" description="Basic and acidic residues" evidence="13">
    <location>
        <begin position="7"/>
        <end position="18"/>
    </location>
</feature>
<feature type="region of interest" description="Disordered" evidence="13">
    <location>
        <begin position="458"/>
        <end position="531"/>
    </location>
</feature>
<feature type="region of interest" description="Disordered" evidence="13">
    <location>
        <begin position="620"/>
        <end position="668"/>
    </location>
</feature>
<dbReference type="STRING" id="8030.ENSSSAP00000044090"/>
<dbReference type="CDD" id="cd01396">
    <property type="entry name" value="MeCP2_MBD"/>
    <property type="match status" value="1"/>
</dbReference>
<dbReference type="KEGG" id="sasa:106572920"/>
<feature type="compositionally biased region" description="Basic and acidic residues" evidence="13">
    <location>
        <begin position="39"/>
        <end position="52"/>
    </location>
</feature>
<evidence type="ECO:0000256" key="4">
    <source>
        <dbReference type="ARBA" id="ARBA00022553"/>
    </source>
</evidence>
<keyword evidence="3" id="KW-0678">Repressor</keyword>
<evidence type="ECO:0000256" key="7">
    <source>
        <dbReference type="ARBA" id="ARBA00023015"/>
    </source>
</evidence>
<keyword evidence="15" id="KW-1185">Reference proteome</keyword>
<name>A0A1S3MJC7_SALSA</name>
<evidence type="ECO:0000256" key="12">
    <source>
        <dbReference type="ARBA" id="ARBA00072376"/>
    </source>
</evidence>
<evidence type="ECO:0000313" key="16">
    <source>
        <dbReference type="RefSeq" id="XP_014002981.1"/>
    </source>
</evidence>
<feature type="compositionally biased region" description="Low complexity" evidence="13">
    <location>
        <begin position="465"/>
        <end position="476"/>
    </location>
</feature>
<dbReference type="GO" id="GO:0048468">
    <property type="term" value="P:cell development"/>
    <property type="evidence" value="ECO:0007669"/>
    <property type="project" value="UniProtKB-ARBA"/>
</dbReference>
<feature type="compositionally biased region" description="Polar residues" evidence="13">
    <location>
        <begin position="547"/>
        <end position="560"/>
    </location>
</feature>
<dbReference type="Pfam" id="PF01429">
    <property type="entry name" value="MBD"/>
    <property type="match status" value="1"/>
</dbReference>
<feature type="compositionally biased region" description="Low complexity" evidence="13">
    <location>
        <begin position="175"/>
        <end position="192"/>
    </location>
</feature>
<evidence type="ECO:0000256" key="11">
    <source>
        <dbReference type="ARBA" id="ARBA00063689"/>
    </source>
</evidence>
<comment type="subcellular location">
    <subcellularLocation>
        <location evidence="1">Nucleus</location>
    </subcellularLocation>
</comment>
<evidence type="ECO:0000256" key="3">
    <source>
        <dbReference type="ARBA" id="ARBA00022491"/>
    </source>
</evidence>
<feature type="domain" description="MBD" evidence="14">
    <location>
        <begin position="118"/>
        <end position="190"/>
    </location>
</feature>
<feature type="compositionally biased region" description="Basic residues" evidence="13">
    <location>
        <begin position="196"/>
        <end position="221"/>
    </location>
</feature>
<dbReference type="OrthoDB" id="10072024at2759"/>
<feature type="compositionally biased region" description="Basic residues" evidence="13">
    <location>
        <begin position="482"/>
        <end position="507"/>
    </location>
</feature>
<dbReference type="GO" id="GO:0040029">
    <property type="term" value="P:epigenetic regulation of gene expression"/>
    <property type="evidence" value="ECO:0007669"/>
    <property type="project" value="UniProtKB-ARBA"/>
</dbReference>
<dbReference type="InterPro" id="IPR045138">
    <property type="entry name" value="MeCP2/MBD4"/>
</dbReference>
<dbReference type="PROSITE" id="PS50982">
    <property type="entry name" value="MBD"/>
    <property type="match status" value="1"/>
</dbReference>
<protein>
    <recommendedName>
        <fullName evidence="12">Methyl-CpG-binding protein 2</fullName>
    </recommendedName>
</protein>
<evidence type="ECO:0000256" key="13">
    <source>
        <dbReference type="SAM" id="MobiDB-lite"/>
    </source>
</evidence>
<keyword evidence="7" id="KW-0805">Transcription regulation</keyword>
<keyword evidence="2" id="KW-0488">Methylation</keyword>
<dbReference type="GO" id="GO:0010629">
    <property type="term" value="P:negative regulation of gene expression"/>
    <property type="evidence" value="ECO:0007669"/>
    <property type="project" value="UniProtKB-ARBA"/>
</dbReference>
<evidence type="ECO:0000256" key="5">
    <source>
        <dbReference type="ARBA" id="ARBA00022737"/>
    </source>
</evidence>
<dbReference type="GO" id="GO:0008327">
    <property type="term" value="F:methyl-CpG binding"/>
    <property type="evidence" value="ECO:0007669"/>
    <property type="project" value="TreeGrafter"/>
</dbReference>
<dbReference type="PANTHER" id="PTHR15074">
    <property type="entry name" value="METHYL-CPG-BINDING PROTEIN"/>
    <property type="match status" value="1"/>
</dbReference>
<evidence type="ECO:0000256" key="6">
    <source>
        <dbReference type="ARBA" id="ARBA00022990"/>
    </source>
</evidence>